<keyword evidence="3" id="KW-1185">Reference proteome</keyword>
<gene>
    <name evidence="2" type="ORF">RVR_P17</name>
</gene>
<dbReference type="Proteomes" id="UP000595703">
    <property type="component" value="Plasmid pRVR1"/>
</dbReference>
<dbReference type="RefSeq" id="WP_202239746.1">
    <property type="nucleotide sequence ID" value="NZ_AP018366.1"/>
</dbReference>
<dbReference type="EMBL" id="AP018366">
    <property type="protein sequence ID" value="BBG20639.1"/>
    <property type="molecule type" value="Genomic_DNA"/>
</dbReference>
<evidence type="ECO:0000313" key="3">
    <source>
        <dbReference type="Proteomes" id="UP000595703"/>
    </source>
</evidence>
<dbReference type="KEGG" id="arev:RVR_P17"/>
<name>A0A7U3VU80_9ACTN</name>
<reference evidence="2 3" key="1">
    <citation type="journal article" date="2020" name="Sci. Rep.">
        <title>beta-carboline chemical signals induce reveromycin production through a LuxR family regulator in Streptomyces sp. SN-593.</title>
        <authorList>
            <person name="Panthee S."/>
            <person name="Kito N."/>
            <person name="Hayashi T."/>
            <person name="Shimizu T."/>
            <person name="Ishikawa J."/>
            <person name="Hamamoto H."/>
            <person name="Osada H."/>
            <person name="Takahashi S."/>
        </authorList>
    </citation>
    <scope>NUCLEOTIDE SEQUENCE [LARGE SCALE GENOMIC DNA]</scope>
    <source>
        <strain evidence="2 3">SN-593</strain>
        <plasmid evidence="2 3">pRVR1</plasmid>
    </source>
</reference>
<organism evidence="2 3">
    <name type="scientific">Actinacidiphila reveromycinica</name>
    <dbReference type="NCBI Taxonomy" id="659352"/>
    <lineage>
        <taxon>Bacteria</taxon>
        <taxon>Bacillati</taxon>
        <taxon>Actinomycetota</taxon>
        <taxon>Actinomycetes</taxon>
        <taxon>Kitasatosporales</taxon>
        <taxon>Streptomycetaceae</taxon>
        <taxon>Actinacidiphila</taxon>
    </lineage>
</organism>
<dbReference type="AlphaFoldDB" id="A0A7U3VU80"/>
<feature type="region of interest" description="Disordered" evidence="1">
    <location>
        <begin position="161"/>
        <end position="182"/>
    </location>
</feature>
<evidence type="ECO:0000256" key="1">
    <source>
        <dbReference type="SAM" id="MobiDB-lite"/>
    </source>
</evidence>
<protein>
    <recommendedName>
        <fullName evidence="4">Sigma-70 family RNA polymerase sigma factor</fullName>
    </recommendedName>
</protein>
<evidence type="ECO:0000313" key="2">
    <source>
        <dbReference type="EMBL" id="BBG20639.1"/>
    </source>
</evidence>
<accession>A0A7U3VU80</accession>
<keyword evidence="2" id="KW-0614">Plasmid</keyword>
<geneLocation type="plasmid" evidence="2 3">
    <name>pRVR1</name>
</geneLocation>
<proteinExistence type="predicted"/>
<evidence type="ECO:0008006" key="4">
    <source>
        <dbReference type="Google" id="ProtNLM"/>
    </source>
</evidence>
<sequence length="288" mass="30944">MNRTYNNAIDQLDAEWPLLCADPSAAAIVTGWLTGAGIFTPGEAPRDLGAVLPELECRDRELGREHSDRWLGAVLRHVTDAGPDGRLAARLVVQAMLPGAASTAYRMRRFGHGLDDVVHVVVAALYEVVRRYPLERRPRKIAANLLLDTVKAAHGELARDACDSSDQPLDHERVTVPDPQAGPDEVALRRELAAAAAASGLPGLADVDPEDVGSARGQVIELLLWALSRRVLDRAAAAAISAHYQVGAPKDEIAARRAGVRPASLRQRRSRAVRELAAAAGQWAEEVA</sequence>
<feature type="compositionally biased region" description="Basic and acidic residues" evidence="1">
    <location>
        <begin position="161"/>
        <end position="175"/>
    </location>
</feature>